<reference evidence="5 6" key="1">
    <citation type="submission" date="2016-10" db="EMBL/GenBank/DDBJ databases">
        <authorList>
            <person name="de Groot N.N."/>
        </authorList>
    </citation>
    <scope>NUCLEOTIDE SEQUENCE [LARGE SCALE GENOMIC DNA]</scope>
    <source>
        <strain evidence="5 6">CGMCC 1.3401</strain>
    </source>
</reference>
<keyword evidence="1" id="KW-0805">Transcription regulation</keyword>
<dbReference type="SMART" id="SM00421">
    <property type="entry name" value="HTH_LUXR"/>
    <property type="match status" value="1"/>
</dbReference>
<name>A0A1G4TRB5_9HYPH</name>
<dbReference type="InterPro" id="IPR036693">
    <property type="entry name" value="TF_LuxR_autoind-bd_dom_sf"/>
</dbReference>
<evidence type="ECO:0000256" key="1">
    <source>
        <dbReference type="ARBA" id="ARBA00023015"/>
    </source>
</evidence>
<dbReference type="AlphaFoldDB" id="A0A1G4TRB5"/>
<evidence type="ECO:0000259" key="4">
    <source>
        <dbReference type="PROSITE" id="PS50043"/>
    </source>
</evidence>
<dbReference type="EMBL" id="FMTM01000012">
    <property type="protein sequence ID" value="SCW83953.1"/>
    <property type="molecule type" value="Genomic_DNA"/>
</dbReference>
<proteinExistence type="predicted"/>
<dbReference type="CDD" id="cd06170">
    <property type="entry name" value="LuxR_C_like"/>
    <property type="match status" value="1"/>
</dbReference>
<dbReference type="GO" id="GO:0003677">
    <property type="term" value="F:DNA binding"/>
    <property type="evidence" value="ECO:0007669"/>
    <property type="project" value="UniProtKB-KW"/>
</dbReference>
<dbReference type="InterPro" id="IPR036388">
    <property type="entry name" value="WH-like_DNA-bd_sf"/>
</dbReference>
<evidence type="ECO:0000256" key="2">
    <source>
        <dbReference type="ARBA" id="ARBA00023125"/>
    </source>
</evidence>
<sequence>MQHWLDKLIDLAALRGDENVLKDALAHLAQQAGFSGYAYLYIRPGHTIASSNYPPEWRAIYFKRKFEAIDPIVNRAKSLKRVFTWSGEDERRRLAKEEQAFFDQAADFGIRSGVTVPIRAANGSTSMFTLASDKSSIDLERDIDPVAAAAAVGQLHTRMSMLPLTPDAQDPAWLDPKEAAYLNWISVGKTMEEAAALEGVKYNSVKSKLEEARKRFKIHTMPHLVALAIRAGLI</sequence>
<evidence type="ECO:0000313" key="5">
    <source>
        <dbReference type="EMBL" id="SCW83953.1"/>
    </source>
</evidence>
<protein>
    <submittedName>
        <fullName evidence="5">DNA-binding transcriptional regulator, CsgD family</fullName>
    </submittedName>
</protein>
<keyword evidence="2 5" id="KW-0238">DNA-binding</keyword>
<dbReference type="RefSeq" id="WP_092587946.1">
    <property type="nucleotide sequence ID" value="NZ_FMTM01000012.1"/>
</dbReference>
<evidence type="ECO:0000256" key="3">
    <source>
        <dbReference type="ARBA" id="ARBA00023163"/>
    </source>
</evidence>
<gene>
    <name evidence="5" type="ORF">SAMN02927900_05522</name>
</gene>
<dbReference type="SUPFAM" id="SSF46894">
    <property type="entry name" value="C-terminal effector domain of the bipartite response regulators"/>
    <property type="match status" value="1"/>
</dbReference>
<dbReference type="PROSITE" id="PS50043">
    <property type="entry name" value="HTH_LUXR_2"/>
    <property type="match status" value="1"/>
</dbReference>
<dbReference type="Proteomes" id="UP000199542">
    <property type="component" value="Unassembled WGS sequence"/>
</dbReference>
<keyword evidence="3" id="KW-0804">Transcription</keyword>
<dbReference type="InterPro" id="IPR016032">
    <property type="entry name" value="Sig_transdc_resp-reg_C-effctor"/>
</dbReference>
<feature type="domain" description="HTH luxR-type" evidence="4">
    <location>
        <begin position="167"/>
        <end position="232"/>
    </location>
</feature>
<organism evidence="5 6">
    <name type="scientific">Rhizobium mongolense subsp. loessense</name>
    <dbReference type="NCBI Taxonomy" id="158890"/>
    <lineage>
        <taxon>Bacteria</taxon>
        <taxon>Pseudomonadati</taxon>
        <taxon>Pseudomonadota</taxon>
        <taxon>Alphaproteobacteria</taxon>
        <taxon>Hyphomicrobiales</taxon>
        <taxon>Rhizobiaceae</taxon>
        <taxon>Rhizobium/Agrobacterium group</taxon>
        <taxon>Rhizobium</taxon>
    </lineage>
</organism>
<dbReference type="InterPro" id="IPR000792">
    <property type="entry name" value="Tscrpt_reg_LuxR_C"/>
</dbReference>
<accession>A0A1G4TRB5</accession>
<dbReference type="Pfam" id="PF03472">
    <property type="entry name" value="Autoind_bind"/>
    <property type="match status" value="1"/>
</dbReference>
<dbReference type="Gene3D" id="1.10.10.10">
    <property type="entry name" value="Winged helix-like DNA-binding domain superfamily/Winged helix DNA-binding domain"/>
    <property type="match status" value="1"/>
</dbReference>
<dbReference type="SUPFAM" id="SSF75516">
    <property type="entry name" value="Pheromone-binding domain of LuxR-like quorum-sensing transcription factors"/>
    <property type="match status" value="1"/>
</dbReference>
<dbReference type="NCBIfam" id="NF010444">
    <property type="entry name" value="PRK13870.1"/>
    <property type="match status" value="1"/>
</dbReference>
<evidence type="ECO:0000313" key="6">
    <source>
        <dbReference type="Proteomes" id="UP000199542"/>
    </source>
</evidence>
<dbReference type="GO" id="GO:0006355">
    <property type="term" value="P:regulation of DNA-templated transcription"/>
    <property type="evidence" value="ECO:0007669"/>
    <property type="project" value="InterPro"/>
</dbReference>
<dbReference type="InterPro" id="IPR005143">
    <property type="entry name" value="TF_LuxR_autoind-bd_dom"/>
</dbReference>
<dbReference type="Gene3D" id="3.30.450.80">
    <property type="entry name" value="Transcription factor LuxR-like, autoinducer-binding domain"/>
    <property type="match status" value="1"/>
</dbReference>